<sequence>MNAAATDATARSWAANLRRARKDIGHVVALLTTPEDFGIMRQQFRSFRYTDYDAYLNQMQYLLDSLAETSSAYVTVFDPAAFADFCAREELEPDSPSSRSRYAAGAAVQEVRLPYEGDEVSDLMDDLMEAVDKRQSLEKAMRIIGTSSLGGMPPYEFLDRARTAVGELLRGLGTGTHHLVCSVAHEAERLVAVLHVACTDEGVTRVPEDDRLPFTVHVAAGLRSGGVAGIVARTSATQNEANEVVRGWTISEGWVRPLTEAQVFAAYCTDADTGEPIPPEHRVEYAAGFPVAGPEQ</sequence>
<reference evidence="1" key="1">
    <citation type="submission" date="2023-05" db="EMBL/GenBank/DDBJ databases">
        <title>Streptantibioticus silvisoli sp. nov., acidotolerant actinomycetes 1 from pine litter.</title>
        <authorList>
            <person name="Swiecimska M."/>
            <person name="Golinska P."/>
            <person name="Sangal V."/>
            <person name="Wachnowicz B."/>
            <person name="Goodfellow M."/>
        </authorList>
    </citation>
    <scope>NUCLEOTIDE SEQUENCE</scope>
    <source>
        <strain evidence="1">SL13</strain>
    </source>
</reference>
<gene>
    <name evidence="1" type="ORF">POF50_011065</name>
</gene>
<comment type="caution">
    <text evidence="1">The sequence shown here is derived from an EMBL/GenBank/DDBJ whole genome shotgun (WGS) entry which is preliminary data.</text>
</comment>
<proteinExistence type="predicted"/>
<protein>
    <submittedName>
        <fullName evidence="1">Uncharacterized protein</fullName>
    </submittedName>
</protein>
<dbReference type="RefSeq" id="WP_271316355.1">
    <property type="nucleotide sequence ID" value="NZ_JABXJJ020000012.1"/>
</dbReference>
<dbReference type="AlphaFoldDB" id="A0AA90KG91"/>
<dbReference type="EMBL" id="JABXJJ020000012">
    <property type="protein sequence ID" value="MDI5969869.1"/>
    <property type="molecule type" value="Genomic_DNA"/>
</dbReference>
<accession>A0AA90KG91</accession>
<name>A0AA90KG91_9ACTN</name>
<organism evidence="1">
    <name type="scientific">Streptantibioticus silvisoli</name>
    <dbReference type="NCBI Taxonomy" id="2705255"/>
    <lineage>
        <taxon>Bacteria</taxon>
        <taxon>Bacillati</taxon>
        <taxon>Actinomycetota</taxon>
        <taxon>Actinomycetes</taxon>
        <taxon>Kitasatosporales</taxon>
        <taxon>Streptomycetaceae</taxon>
        <taxon>Streptantibioticus</taxon>
    </lineage>
</organism>
<evidence type="ECO:0000313" key="1">
    <source>
        <dbReference type="EMBL" id="MDI5969869.1"/>
    </source>
</evidence>